<protein>
    <submittedName>
        <fullName evidence="4">Uncharacterized protein</fullName>
    </submittedName>
</protein>
<feature type="compositionally biased region" description="Pro residues" evidence="3">
    <location>
        <begin position="140"/>
        <end position="149"/>
    </location>
</feature>
<dbReference type="Proteomes" id="UP000678499">
    <property type="component" value="Unassembled WGS sequence"/>
</dbReference>
<accession>A0A7R9BL90</accession>
<evidence type="ECO:0000256" key="1">
    <source>
        <dbReference type="ARBA" id="ARBA00022460"/>
    </source>
</evidence>
<dbReference type="OrthoDB" id="6382573at2759"/>
<dbReference type="InterPro" id="IPR000618">
    <property type="entry name" value="Insect_cuticle"/>
</dbReference>
<evidence type="ECO:0000313" key="5">
    <source>
        <dbReference type="Proteomes" id="UP000678499"/>
    </source>
</evidence>
<keyword evidence="5" id="KW-1185">Reference proteome</keyword>
<name>A0A7R9BL90_9CRUS</name>
<evidence type="ECO:0000256" key="2">
    <source>
        <dbReference type="PROSITE-ProRule" id="PRU00497"/>
    </source>
</evidence>
<feature type="non-terminal residue" evidence="4">
    <location>
        <position position="1"/>
    </location>
</feature>
<dbReference type="AlphaFoldDB" id="A0A7R9BL90"/>
<dbReference type="PANTHER" id="PTHR12236">
    <property type="entry name" value="STRUCTURAL CONTITUENT OF CUTICLE"/>
    <property type="match status" value="1"/>
</dbReference>
<dbReference type="GO" id="GO:0005615">
    <property type="term" value="C:extracellular space"/>
    <property type="evidence" value="ECO:0007669"/>
    <property type="project" value="TreeGrafter"/>
</dbReference>
<feature type="region of interest" description="Disordered" evidence="3">
    <location>
        <begin position="73"/>
        <end position="92"/>
    </location>
</feature>
<dbReference type="InterPro" id="IPR031311">
    <property type="entry name" value="CHIT_BIND_RR_consensus"/>
</dbReference>
<feature type="region of interest" description="Disordered" evidence="3">
    <location>
        <begin position="238"/>
        <end position="258"/>
    </location>
</feature>
<dbReference type="PANTHER" id="PTHR12236:SF86">
    <property type="entry name" value="CCP84AC-RELATED"/>
    <property type="match status" value="1"/>
</dbReference>
<dbReference type="PRINTS" id="PR00947">
    <property type="entry name" value="CUTICLE"/>
</dbReference>
<dbReference type="PROSITE" id="PS51155">
    <property type="entry name" value="CHIT_BIND_RR_2"/>
    <property type="match status" value="1"/>
</dbReference>
<evidence type="ECO:0000256" key="3">
    <source>
        <dbReference type="SAM" id="MobiDB-lite"/>
    </source>
</evidence>
<keyword evidence="1 2" id="KW-0193">Cuticle</keyword>
<dbReference type="GO" id="GO:0042302">
    <property type="term" value="F:structural constituent of cuticle"/>
    <property type="evidence" value="ECO:0007669"/>
    <property type="project" value="UniProtKB-UniRule"/>
</dbReference>
<dbReference type="PROSITE" id="PS00233">
    <property type="entry name" value="CHIT_BIND_RR_1"/>
    <property type="match status" value="1"/>
</dbReference>
<dbReference type="InterPro" id="IPR051217">
    <property type="entry name" value="Insect_Cuticle_Struc_Prot"/>
</dbReference>
<dbReference type="EMBL" id="CAJPEX010000598">
    <property type="protein sequence ID" value="CAG0916465.1"/>
    <property type="molecule type" value="Genomic_DNA"/>
</dbReference>
<dbReference type="GO" id="GO:0031012">
    <property type="term" value="C:extracellular matrix"/>
    <property type="evidence" value="ECO:0007669"/>
    <property type="project" value="TreeGrafter"/>
</dbReference>
<feature type="region of interest" description="Disordered" evidence="3">
    <location>
        <begin position="134"/>
        <end position="157"/>
    </location>
</feature>
<dbReference type="Pfam" id="PF00379">
    <property type="entry name" value="Chitin_bind_4"/>
    <property type="match status" value="1"/>
</dbReference>
<proteinExistence type="predicted"/>
<sequence length="258" mass="28281">MSSYFFIIFLCDFRLLGGLAQLLYALLSTAALVAAANGAAQRQPHEAYSADQLRQQAELQQRQQQHQDVFSAADRQQRQLGDRSPQGFLGSGAFPGTGVAAGAGGIPLSSAIDAASSRQQQQPAQQSDRRQALYYDPYSGNPPPPPPLSGPADGGYPVYDFGYSVSDPNAQLHQTRQETRDGDRVTGSYSYVDPNGSLMRVTYEADALNGYRARVETVQPPLASPVVPRFPLRGLRRLNRHDARRDDAQLSSDRRNYH</sequence>
<reference evidence="4" key="1">
    <citation type="submission" date="2020-11" db="EMBL/GenBank/DDBJ databases">
        <authorList>
            <person name="Tran Van P."/>
        </authorList>
    </citation>
    <scope>NUCLEOTIDE SEQUENCE</scope>
</reference>
<organism evidence="4">
    <name type="scientific">Notodromas monacha</name>
    <dbReference type="NCBI Taxonomy" id="399045"/>
    <lineage>
        <taxon>Eukaryota</taxon>
        <taxon>Metazoa</taxon>
        <taxon>Ecdysozoa</taxon>
        <taxon>Arthropoda</taxon>
        <taxon>Crustacea</taxon>
        <taxon>Oligostraca</taxon>
        <taxon>Ostracoda</taxon>
        <taxon>Podocopa</taxon>
        <taxon>Podocopida</taxon>
        <taxon>Cypridocopina</taxon>
        <taxon>Cypridoidea</taxon>
        <taxon>Cyprididae</taxon>
        <taxon>Notodromas</taxon>
    </lineage>
</organism>
<feature type="compositionally biased region" description="Basic and acidic residues" evidence="3">
    <location>
        <begin position="240"/>
        <end position="258"/>
    </location>
</feature>
<dbReference type="EMBL" id="OA882635">
    <property type="protein sequence ID" value="CAD7276313.1"/>
    <property type="molecule type" value="Genomic_DNA"/>
</dbReference>
<evidence type="ECO:0000313" key="4">
    <source>
        <dbReference type="EMBL" id="CAD7276313.1"/>
    </source>
</evidence>
<gene>
    <name evidence="4" type="ORF">NMOB1V02_LOCUS4082</name>
</gene>